<comment type="caution">
    <text evidence="2">The sequence shown here is derived from an EMBL/GenBank/DDBJ whole genome shotgun (WGS) entry which is preliminary data.</text>
</comment>
<dbReference type="SUPFAM" id="SSF56784">
    <property type="entry name" value="HAD-like"/>
    <property type="match status" value="1"/>
</dbReference>
<dbReference type="GO" id="GO:0016787">
    <property type="term" value="F:hydrolase activity"/>
    <property type="evidence" value="ECO:0007669"/>
    <property type="project" value="UniProtKB-KW"/>
</dbReference>
<accession>A0A2W0CB56</accession>
<evidence type="ECO:0000313" key="2">
    <source>
        <dbReference type="EMBL" id="PYY29940.1"/>
    </source>
</evidence>
<dbReference type="PANTHER" id="PTHR43316">
    <property type="entry name" value="HYDROLASE, HALOACID DELAHOGENASE-RELATED"/>
    <property type="match status" value="1"/>
</dbReference>
<dbReference type="InterPro" id="IPR023198">
    <property type="entry name" value="PGP-like_dom2"/>
</dbReference>
<dbReference type="AlphaFoldDB" id="A0A2W0CB56"/>
<dbReference type="RefSeq" id="WP_110757296.1">
    <property type="nucleotide sequence ID" value="NZ_PRLG01000013.1"/>
</dbReference>
<evidence type="ECO:0000313" key="3">
    <source>
        <dbReference type="Proteomes" id="UP000247459"/>
    </source>
</evidence>
<dbReference type="SFLD" id="SFLDS00003">
    <property type="entry name" value="Haloacid_Dehalogenase"/>
    <property type="match status" value="1"/>
</dbReference>
<dbReference type="Pfam" id="PF00702">
    <property type="entry name" value="Hydrolase"/>
    <property type="match status" value="1"/>
</dbReference>
<organism evidence="2 3">
    <name type="scientific">Paenibacillus illinoisensis</name>
    <dbReference type="NCBI Taxonomy" id="59845"/>
    <lineage>
        <taxon>Bacteria</taxon>
        <taxon>Bacillati</taxon>
        <taxon>Bacillota</taxon>
        <taxon>Bacilli</taxon>
        <taxon>Bacillales</taxon>
        <taxon>Paenibacillaceae</taxon>
        <taxon>Paenibacillus</taxon>
    </lineage>
</organism>
<gene>
    <name evidence="2" type="ORF">PIL02S_01537</name>
</gene>
<dbReference type="InterPro" id="IPR051540">
    <property type="entry name" value="S-2-haloacid_dehalogenase"/>
</dbReference>
<dbReference type="PANTHER" id="PTHR43316:SF3">
    <property type="entry name" value="HALOACID DEHALOGENASE, TYPE II (AFU_ORTHOLOGUE AFUA_2G07750)-RELATED"/>
    <property type="match status" value="1"/>
</dbReference>
<protein>
    <submittedName>
        <fullName evidence="2">HAD-superfamily hydrolase subfamily IA variant 1</fullName>
    </submittedName>
</protein>
<sequence length="221" mass="25016">MEAIFLDFYGTVVHEDDDILPVIYERVQATARVECTTAEIGDYWWKAFSEMFYASHGSQFKTQRVLNVQSLTATLLHFQADGIAELLNHEQLAHWRDPGIFEDSIPFLQSVDIPVYILSNIDTEDVKAAMEKHGIEAAGVITSEDVRSYKPRPEMFNEALARYDLSRHDVIHIGDSLTSDVQGAQNAGIQAVWLNRKGKTKPQHIHPEYVCGDLTEVLKLL</sequence>
<dbReference type="Gene3D" id="3.40.50.1000">
    <property type="entry name" value="HAD superfamily/HAD-like"/>
    <property type="match status" value="1"/>
</dbReference>
<dbReference type="InterPro" id="IPR006439">
    <property type="entry name" value="HAD-SF_hydro_IA"/>
</dbReference>
<dbReference type="NCBIfam" id="TIGR01549">
    <property type="entry name" value="HAD-SF-IA-v1"/>
    <property type="match status" value="1"/>
</dbReference>
<dbReference type="Gene3D" id="1.10.150.240">
    <property type="entry name" value="Putative phosphatase, domain 2"/>
    <property type="match status" value="1"/>
</dbReference>
<keyword evidence="1 2" id="KW-0378">Hydrolase</keyword>
<dbReference type="InterPro" id="IPR036412">
    <property type="entry name" value="HAD-like_sf"/>
</dbReference>
<dbReference type="PRINTS" id="PR00413">
    <property type="entry name" value="HADHALOGNASE"/>
</dbReference>
<name>A0A2W0CB56_9BACL</name>
<evidence type="ECO:0000256" key="1">
    <source>
        <dbReference type="ARBA" id="ARBA00022801"/>
    </source>
</evidence>
<proteinExistence type="predicted"/>
<dbReference type="EMBL" id="PRLG01000013">
    <property type="protein sequence ID" value="PYY29940.1"/>
    <property type="molecule type" value="Genomic_DNA"/>
</dbReference>
<dbReference type="SFLD" id="SFLDG01129">
    <property type="entry name" value="C1.5:_HAD__Beta-PGM__Phosphata"/>
    <property type="match status" value="1"/>
</dbReference>
<dbReference type="InterPro" id="IPR023214">
    <property type="entry name" value="HAD_sf"/>
</dbReference>
<reference evidence="2 3" key="1">
    <citation type="submission" date="2018-01" db="EMBL/GenBank/DDBJ databases">
        <title>Genome sequence of the PGP bacterium Paenibacillus illinoisensis E3.</title>
        <authorList>
            <person name="Rolli E."/>
            <person name="Marasco R."/>
            <person name="Bessem C."/>
            <person name="Michoud G."/>
            <person name="Gaiarsa S."/>
            <person name="Borin S."/>
            <person name="Daffonchio D."/>
        </authorList>
    </citation>
    <scope>NUCLEOTIDE SEQUENCE [LARGE SCALE GENOMIC DNA]</scope>
    <source>
        <strain evidence="2 3">E3</strain>
    </source>
</reference>
<dbReference type="Proteomes" id="UP000247459">
    <property type="component" value="Unassembled WGS sequence"/>
</dbReference>
<dbReference type="OrthoDB" id="264363at2"/>